<dbReference type="AlphaFoldDB" id="A0A7K3NTZ5"/>
<dbReference type="RefSeq" id="WP_211922280.1">
    <property type="nucleotide sequence ID" value="NZ_JAAGRQ010000134.1"/>
</dbReference>
<keyword evidence="4" id="KW-1185">Reference proteome</keyword>
<reference evidence="3 4" key="1">
    <citation type="submission" date="2020-02" db="EMBL/GenBank/DDBJ databases">
        <title>Comparative genomics of sulfur disproportionating microorganisms.</title>
        <authorList>
            <person name="Ward L.M."/>
            <person name="Bertran E."/>
            <person name="Johnston D.T."/>
        </authorList>
    </citation>
    <scope>NUCLEOTIDE SEQUENCE [LARGE SCALE GENOMIC DNA]</scope>
    <source>
        <strain evidence="3 4">DSM 3696</strain>
    </source>
</reference>
<evidence type="ECO:0000313" key="3">
    <source>
        <dbReference type="EMBL" id="NDY58729.1"/>
    </source>
</evidence>
<dbReference type="Proteomes" id="UP000469724">
    <property type="component" value="Unassembled WGS sequence"/>
</dbReference>
<organism evidence="3 4">
    <name type="scientific">Desulfolutivibrio sulfodismutans</name>
    <dbReference type="NCBI Taxonomy" id="63561"/>
    <lineage>
        <taxon>Bacteria</taxon>
        <taxon>Pseudomonadati</taxon>
        <taxon>Thermodesulfobacteriota</taxon>
        <taxon>Desulfovibrionia</taxon>
        <taxon>Desulfovibrionales</taxon>
        <taxon>Desulfovibrionaceae</taxon>
        <taxon>Desulfolutivibrio</taxon>
    </lineage>
</organism>
<feature type="transmembrane region" description="Helical" evidence="2">
    <location>
        <begin position="12"/>
        <end position="33"/>
    </location>
</feature>
<evidence type="ECO:0000256" key="1">
    <source>
        <dbReference type="SAM" id="MobiDB-lite"/>
    </source>
</evidence>
<keyword evidence="2" id="KW-0472">Membrane</keyword>
<feature type="non-terminal residue" evidence="3">
    <location>
        <position position="71"/>
    </location>
</feature>
<comment type="caution">
    <text evidence="3">The sequence shown here is derived from an EMBL/GenBank/DDBJ whole genome shotgun (WGS) entry which is preliminary data.</text>
</comment>
<protein>
    <submittedName>
        <fullName evidence="3">Uncharacterized protein</fullName>
    </submittedName>
</protein>
<sequence length="71" mass="7137">MDATRQKSIPGLLVIVIVGVVILYAALLTAMAFRDTADAVSPSPPPAARDGAAVPVAAPKPGMSSPGQSRP</sequence>
<keyword evidence="2" id="KW-1133">Transmembrane helix</keyword>
<name>A0A7K3NTZ5_9BACT</name>
<evidence type="ECO:0000313" key="4">
    <source>
        <dbReference type="Proteomes" id="UP000469724"/>
    </source>
</evidence>
<evidence type="ECO:0000256" key="2">
    <source>
        <dbReference type="SAM" id="Phobius"/>
    </source>
</evidence>
<feature type="compositionally biased region" description="Low complexity" evidence="1">
    <location>
        <begin position="48"/>
        <end position="59"/>
    </location>
</feature>
<gene>
    <name evidence="3" type="ORF">G3N56_18495</name>
</gene>
<proteinExistence type="predicted"/>
<keyword evidence="2" id="KW-0812">Transmembrane</keyword>
<feature type="region of interest" description="Disordered" evidence="1">
    <location>
        <begin position="38"/>
        <end position="71"/>
    </location>
</feature>
<dbReference type="EMBL" id="JAAGRQ010000134">
    <property type="protein sequence ID" value="NDY58729.1"/>
    <property type="molecule type" value="Genomic_DNA"/>
</dbReference>
<accession>A0A7K3NTZ5</accession>